<dbReference type="InterPro" id="IPR009057">
    <property type="entry name" value="Homeodomain-like_sf"/>
</dbReference>
<dbReference type="Pfam" id="PF01380">
    <property type="entry name" value="SIS"/>
    <property type="match status" value="1"/>
</dbReference>
<dbReference type="GO" id="GO:1901135">
    <property type="term" value="P:carbohydrate derivative metabolic process"/>
    <property type="evidence" value="ECO:0007669"/>
    <property type="project" value="InterPro"/>
</dbReference>
<keyword evidence="3" id="KW-0804">Transcription</keyword>
<evidence type="ECO:0000259" key="4">
    <source>
        <dbReference type="PROSITE" id="PS51071"/>
    </source>
</evidence>
<feature type="domain" description="HTH rpiR-type" evidence="4">
    <location>
        <begin position="18"/>
        <end position="94"/>
    </location>
</feature>
<evidence type="ECO:0000256" key="2">
    <source>
        <dbReference type="ARBA" id="ARBA00023125"/>
    </source>
</evidence>
<feature type="domain" description="SIS" evidence="5">
    <location>
        <begin position="146"/>
        <end position="282"/>
    </location>
</feature>
<evidence type="ECO:0000256" key="3">
    <source>
        <dbReference type="ARBA" id="ARBA00023163"/>
    </source>
</evidence>
<comment type="caution">
    <text evidence="6">The sequence shown here is derived from an EMBL/GenBank/DDBJ whole genome shotgun (WGS) entry which is preliminary data.</text>
</comment>
<evidence type="ECO:0000313" key="6">
    <source>
        <dbReference type="EMBL" id="MBB4267052.1"/>
    </source>
</evidence>
<dbReference type="EMBL" id="JACIGK010000021">
    <property type="protein sequence ID" value="MBB4267052.1"/>
    <property type="molecule type" value="Genomic_DNA"/>
</dbReference>
<keyword evidence="7" id="KW-1185">Reference proteome</keyword>
<reference evidence="6 7" key="1">
    <citation type="submission" date="2020-08" db="EMBL/GenBank/DDBJ databases">
        <title>Genome sequencing of Purple Non-Sulfur Bacteria from various extreme environments.</title>
        <authorList>
            <person name="Mayer M."/>
        </authorList>
    </citation>
    <scope>NUCLEOTIDE SEQUENCE [LARGE SCALE GENOMIC DNA]</scope>
    <source>
        <strain evidence="6 7">JA131</strain>
    </source>
</reference>
<keyword evidence="2 6" id="KW-0238">DNA-binding</keyword>
<dbReference type="InterPro" id="IPR047640">
    <property type="entry name" value="RpiR-like"/>
</dbReference>
<dbReference type="Gene3D" id="3.40.50.10490">
    <property type="entry name" value="Glucose-6-phosphate isomerase like protein, domain 1"/>
    <property type="match status" value="1"/>
</dbReference>
<dbReference type="GO" id="GO:0097367">
    <property type="term" value="F:carbohydrate derivative binding"/>
    <property type="evidence" value="ECO:0007669"/>
    <property type="project" value="InterPro"/>
</dbReference>
<dbReference type="GO" id="GO:0003677">
    <property type="term" value="F:DNA binding"/>
    <property type="evidence" value="ECO:0007669"/>
    <property type="project" value="UniProtKB-KW"/>
</dbReference>
<organism evidence="6 7">
    <name type="scientific">Roseospira visakhapatnamensis</name>
    <dbReference type="NCBI Taxonomy" id="390880"/>
    <lineage>
        <taxon>Bacteria</taxon>
        <taxon>Pseudomonadati</taxon>
        <taxon>Pseudomonadota</taxon>
        <taxon>Alphaproteobacteria</taxon>
        <taxon>Rhodospirillales</taxon>
        <taxon>Rhodospirillaceae</taxon>
        <taxon>Roseospira</taxon>
    </lineage>
</organism>
<gene>
    <name evidence="6" type="ORF">GGD89_002693</name>
</gene>
<dbReference type="PROSITE" id="PS51071">
    <property type="entry name" value="HTH_RPIR"/>
    <property type="match status" value="1"/>
</dbReference>
<accession>A0A7W6REP8</accession>
<name>A0A7W6REP8_9PROT</name>
<dbReference type="InterPro" id="IPR036388">
    <property type="entry name" value="WH-like_DNA-bd_sf"/>
</dbReference>
<dbReference type="InterPro" id="IPR046348">
    <property type="entry name" value="SIS_dom_sf"/>
</dbReference>
<evidence type="ECO:0000313" key="7">
    <source>
        <dbReference type="Proteomes" id="UP000554286"/>
    </source>
</evidence>
<dbReference type="Pfam" id="PF01418">
    <property type="entry name" value="HTH_6"/>
    <property type="match status" value="1"/>
</dbReference>
<dbReference type="CDD" id="cd05013">
    <property type="entry name" value="SIS_RpiR"/>
    <property type="match status" value="1"/>
</dbReference>
<sequence>MIDREDRDDAFKPPATFEDLKARITRDYEGYSRRLRQIADHAMTHPNDFAFHTAADVAKACGTAPSALIRFAQTLGYSGFSELQGVFQARLSDMAPSYRDRIRHLTAAETGGGAGPEALGALFTDAAIEALRHLRESLPHAALEQAATLMAGARITHLVASRRTFPAAFYLAYNLNRLEVPANLLDGVGGTMEQQLTLVGPEDVLVAISFQPSAPESRLAMDVALKRGARTVVITDAPRAPFNEADILFEVAEASVTDFRSLNVTMSLALILALRVGQLREGHAPDGTR</sequence>
<dbReference type="InterPro" id="IPR000281">
    <property type="entry name" value="HTH_RpiR"/>
</dbReference>
<dbReference type="RefSeq" id="WP_184046076.1">
    <property type="nucleotide sequence ID" value="NZ_JACIGK010000021.1"/>
</dbReference>
<dbReference type="SUPFAM" id="SSF46689">
    <property type="entry name" value="Homeodomain-like"/>
    <property type="match status" value="1"/>
</dbReference>
<dbReference type="Gene3D" id="1.10.10.10">
    <property type="entry name" value="Winged helix-like DNA-binding domain superfamily/Winged helix DNA-binding domain"/>
    <property type="match status" value="1"/>
</dbReference>
<dbReference type="AlphaFoldDB" id="A0A7W6REP8"/>
<dbReference type="InterPro" id="IPR001347">
    <property type="entry name" value="SIS_dom"/>
</dbReference>
<protein>
    <submittedName>
        <fullName evidence="6">DNA-binding MurR/RpiR family transcriptional regulator</fullName>
    </submittedName>
</protein>
<dbReference type="PANTHER" id="PTHR30514">
    <property type="entry name" value="GLUCOKINASE"/>
    <property type="match status" value="1"/>
</dbReference>
<keyword evidence="1" id="KW-0805">Transcription regulation</keyword>
<dbReference type="InterPro" id="IPR035472">
    <property type="entry name" value="RpiR-like_SIS"/>
</dbReference>
<dbReference type="GO" id="GO:0003700">
    <property type="term" value="F:DNA-binding transcription factor activity"/>
    <property type="evidence" value="ECO:0007669"/>
    <property type="project" value="InterPro"/>
</dbReference>
<dbReference type="PANTHER" id="PTHR30514:SF20">
    <property type="entry name" value="TRANSCRIPTIONAL REGULATOR"/>
    <property type="match status" value="1"/>
</dbReference>
<evidence type="ECO:0000259" key="5">
    <source>
        <dbReference type="PROSITE" id="PS51464"/>
    </source>
</evidence>
<dbReference type="PROSITE" id="PS51464">
    <property type="entry name" value="SIS"/>
    <property type="match status" value="1"/>
</dbReference>
<evidence type="ECO:0000256" key="1">
    <source>
        <dbReference type="ARBA" id="ARBA00023015"/>
    </source>
</evidence>
<dbReference type="Proteomes" id="UP000554286">
    <property type="component" value="Unassembled WGS sequence"/>
</dbReference>
<dbReference type="SUPFAM" id="SSF53697">
    <property type="entry name" value="SIS domain"/>
    <property type="match status" value="1"/>
</dbReference>
<proteinExistence type="predicted"/>